<evidence type="ECO:0000313" key="8">
    <source>
        <dbReference type="Proteomes" id="UP001595683"/>
    </source>
</evidence>
<dbReference type="InterPro" id="IPR050109">
    <property type="entry name" value="HTH-type_TetR-like_transc_reg"/>
</dbReference>
<organism evidence="7 8">
    <name type="scientific">Novosphingobium pokkalii</name>
    <dbReference type="NCBI Taxonomy" id="1770194"/>
    <lineage>
        <taxon>Bacteria</taxon>
        <taxon>Pseudomonadati</taxon>
        <taxon>Pseudomonadota</taxon>
        <taxon>Alphaproteobacteria</taxon>
        <taxon>Sphingomonadales</taxon>
        <taxon>Sphingomonadaceae</taxon>
        <taxon>Novosphingobium</taxon>
    </lineage>
</organism>
<keyword evidence="2" id="KW-0805">Transcription regulation</keyword>
<dbReference type="PRINTS" id="PR00455">
    <property type="entry name" value="HTHTETR"/>
</dbReference>
<evidence type="ECO:0000256" key="2">
    <source>
        <dbReference type="ARBA" id="ARBA00023015"/>
    </source>
</evidence>
<proteinExistence type="predicted"/>
<reference evidence="8" key="1">
    <citation type="journal article" date="2019" name="Int. J. Syst. Evol. Microbiol.">
        <title>The Global Catalogue of Microorganisms (GCM) 10K type strain sequencing project: providing services to taxonomists for standard genome sequencing and annotation.</title>
        <authorList>
            <consortium name="The Broad Institute Genomics Platform"/>
            <consortium name="The Broad Institute Genome Sequencing Center for Infectious Disease"/>
            <person name="Wu L."/>
            <person name="Ma J."/>
        </authorList>
    </citation>
    <scope>NUCLEOTIDE SEQUENCE [LARGE SCALE GENOMIC DNA]</scope>
    <source>
        <strain evidence="8">KCTC 42224</strain>
    </source>
</reference>
<name>A0ABV7V1N9_9SPHN</name>
<evidence type="ECO:0000256" key="1">
    <source>
        <dbReference type="ARBA" id="ARBA00022491"/>
    </source>
</evidence>
<dbReference type="SUPFAM" id="SSF48498">
    <property type="entry name" value="Tetracyclin repressor-like, C-terminal domain"/>
    <property type="match status" value="1"/>
</dbReference>
<keyword evidence="1" id="KW-0678">Repressor</keyword>
<evidence type="ECO:0000256" key="3">
    <source>
        <dbReference type="ARBA" id="ARBA00023125"/>
    </source>
</evidence>
<feature type="DNA-binding region" description="H-T-H motif" evidence="5">
    <location>
        <begin position="51"/>
        <end position="70"/>
    </location>
</feature>
<dbReference type="RefSeq" id="WP_229815031.1">
    <property type="nucleotide sequence ID" value="NZ_BMZP01000001.1"/>
</dbReference>
<dbReference type="PANTHER" id="PTHR30055">
    <property type="entry name" value="HTH-TYPE TRANSCRIPTIONAL REGULATOR RUTR"/>
    <property type="match status" value="1"/>
</dbReference>
<dbReference type="PANTHER" id="PTHR30055:SF234">
    <property type="entry name" value="HTH-TYPE TRANSCRIPTIONAL REGULATOR BETI"/>
    <property type="match status" value="1"/>
</dbReference>
<dbReference type="EMBL" id="JBHRYE010000011">
    <property type="protein sequence ID" value="MFC3671355.1"/>
    <property type="molecule type" value="Genomic_DNA"/>
</dbReference>
<evidence type="ECO:0000256" key="5">
    <source>
        <dbReference type="PROSITE-ProRule" id="PRU00335"/>
    </source>
</evidence>
<feature type="domain" description="HTH tetR-type" evidence="6">
    <location>
        <begin position="28"/>
        <end position="88"/>
    </location>
</feature>
<dbReference type="Pfam" id="PF00440">
    <property type="entry name" value="TetR_N"/>
    <property type="match status" value="1"/>
</dbReference>
<comment type="caution">
    <text evidence="7">The sequence shown here is derived from an EMBL/GenBank/DDBJ whole genome shotgun (WGS) entry which is preliminary data.</text>
</comment>
<dbReference type="SUPFAM" id="SSF46689">
    <property type="entry name" value="Homeodomain-like"/>
    <property type="match status" value="1"/>
</dbReference>
<evidence type="ECO:0000259" key="6">
    <source>
        <dbReference type="PROSITE" id="PS50977"/>
    </source>
</evidence>
<accession>A0ABV7V1N9</accession>
<dbReference type="Pfam" id="PF13977">
    <property type="entry name" value="TetR_C_6"/>
    <property type="match status" value="1"/>
</dbReference>
<keyword evidence="3 5" id="KW-0238">DNA-binding</keyword>
<dbReference type="InterPro" id="IPR039538">
    <property type="entry name" value="BetI_C"/>
</dbReference>
<dbReference type="Gene3D" id="1.10.357.10">
    <property type="entry name" value="Tetracycline Repressor, domain 2"/>
    <property type="match status" value="1"/>
</dbReference>
<evidence type="ECO:0000256" key="4">
    <source>
        <dbReference type="ARBA" id="ARBA00023163"/>
    </source>
</evidence>
<sequence length="219" mass="25056">MTNQMDSVPRLVTDLIVPEREGGYLKGRETRELILRTALTILIEHGYPAMSMRRVAAECGMKFGNLTYHYRSREDLVRELLEAVIRSYEVEFAAIAHMPGASPEDRLRRVCLFILEDIRTKKTTHLFPEIWALSNHEPFVFDLMHALYVRARAPIRAIIDEMRPDLPAALREDMALFISASMEGMTVFAGHAKPFEPRMPSIERIAVQSFLDLVRSTPA</sequence>
<evidence type="ECO:0000313" key="7">
    <source>
        <dbReference type="EMBL" id="MFC3671355.1"/>
    </source>
</evidence>
<dbReference type="InterPro" id="IPR009057">
    <property type="entry name" value="Homeodomain-like_sf"/>
</dbReference>
<dbReference type="InterPro" id="IPR001647">
    <property type="entry name" value="HTH_TetR"/>
</dbReference>
<protein>
    <submittedName>
        <fullName evidence="7">TetR/AcrR family transcriptional regulator</fullName>
    </submittedName>
</protein>
<dbReference type="Proteomes" id="UP001595683">
    <property type="component" value="Unassembled WGS sequence"/>
</dbReference>
<gene>
    <name evidence="7" type="ORF">ACFOOT_07955</name>
</gene>
<dbReference type="InterPro" id="IPR036271">
    <property type="entry name" value="Tet_transcr_reg_TetR-rel_C_sf"/>
</dbReference>
<keyword evidence="8" id="KW-1185">Reference proteome</keyword>
<keyword evidence="4" id="KW-0804">Transcription</keyword>
<dbReference type="PROSITE" id="PS50977">
    <property type="entry name" value="HTH_TETR_2"/>
    <property type="match status" value="1"/>
</dbReference>